<evidence type="ECO:0000313" key="3">
    <source>
        <dbReference type="Proteomes" id="UP001190700"/>
    </source>
</evidence>
<proteinExistence type="predicted"/>
<protein>
    <submittedName>
        <fullName evidence="2">Uncharacterized protein</fullName>
    </submittedName>
</protein>
<sequence length="116" mass="12309">MATIDEGFVQRIEQKVAIDAEVAGSILRDEVDSEAVSAVEEVAVNLEALRAQSDQDETVPTPMVDEAAGADRDGDNGVVVENKAAEDFVVADVDAISIAISPRNIQAMDDAVKHPF</sequence>
<dbReference type="AlphaFoldDB" id="A0AAE0G759"/>
<feature type="region of interest" description="Disordered" evidence="1">
    <location>
        <begin position="50"/>
        <end position="76"/>
    </location>
</feature>
<comment type="caution">
    <text evidence="2">The sequence shown here is derived from an EMBL/GenBank/DDBJ whole genome shotgun (WGS) entry which is preliminary data.</text>
</comment>
<dbReference type="EMBL" id="LGRX02008871">
    <property type="protein sequence ID" value="KAK3272622.1"/>
    <property type="molecule type" value="Genomic_DNA"/>
</dbReference>
<name>A0AAE0G759_9CHLO</name>
<keyword evidence="3" id="KW-1185">Reference proteome</keyword>
<evidence type="ECO:0000256" key="1">
    <source>
        <dbReference type="SAM" id="MobiDB-lite"/>
    </source>
</evidence>
<organism evidence="2 3">
    <name type="scientific">Cymbomonas tetramitiformis</name>
    <dbReference type="NCBI Taxonomy" id="36881"/>
    <lineage>
        <taxon>Eukaryota</taxon>
        <taxon>Viridiplantae</taxon>
        <taxon>Chlorophyta</taxon>
        <taxon>Pyramimonadophyceae</taxon>
        <taxon>Pyramimonadales</taxon>
        <taxon>Pyramimonadaceae</taxon>
        <taxon>Cymbomonas</taxon>
    </lineage>
</organism>
<accession>A0AAE0G759</accession>
<dbReference type="Proteomes" id="UP001190700">
    <property type="component" value="Unassembled WGS sequence"/>
</dbReference>
<gene>
    <name evidence="2" type="ORF">CYMTET_19091</name>
</gene>
<reference evidence="2 3" key="1">
    <citation type="journal article" date="2015" name="Genome Biol. Evol.">
        <title>Comparative Genomics of a Bacterivorous Green Alga Reveals Evolutionary Causalities and Consequences of Phago-Mixotrophic Mode of Nutrition.</title>
        <authorList>
            <person name="Burns J.A."/>
            <person name="Paasch A."/>
            <person name="Narechania A."/>
            <person name="Kim E."/>
        </authorList>
    </citation>
    <scope>NUCLEOTIDE SEQUENCE [LARGE SCALE GENOMIC DNA]</scope>
    <source>
        <strain evidence="2 3">PLY_AMNH</strain>
    </source>
</reference>
<evidence type="ECO:0000313" key="2">
    <source>
        <dbReference type="EMBL" id="KAK3272622.1"/>
    </source>
</evidence>